<dbReference type="InterPro" id="IPR002491">
    <property type="entry name" value="ABC_transptr_periplasmic_BD"/>
</dbReference>
<dbReference type="InterPro" id="IPR050902">
    <property type="entry name" value="ABC_Transporter_SBP"/>
</dbReference>
<dbReference type="SUPFAM" id="SSF53807">
    <property type="entry name" value="Helical backbone' metal receptor"/>
    <property type="match status" value="1"/>
</dbReference>
<dbReference type="EMBL" id="CP064795">
    <property type="protein sequence ID" value="QPG06221.1"/>
    <property type="molecule type" value="Genomic_DNA"/>
</dbReference>
<dbReference type="Pfam" id="PF01497">
    <property type="entry name" value="Peripla_BP_2"/>
    <property type="match status" value="1"/>
</dbReference>
<evidence type="ECO:0000256" key="1">
    <source>
        <dbReference type="ARBA" id="ARBA00022729"/>
    </source>
</evidence>
<dbReference type="Proteomes" id="UP000595095">
    <property type="component" value="Chromosome"/>
</dbReference>
<evidence type="ECO:0000313" key="4">
    <source>
        <dbReference type="Proteomes" id="UP000595095"/>
    </source>
</evidence>
<dbReference type="RefSeq" id="WP_195811298.1">
    <property type="nucleotide sequence ID" value="NZ_CP064795.1"/>
</dbReference>
<accession>A0A7S9DYB3</accession>
<evidence type="ECO:0000313" key="3">
    <source>
        <dbReference type="EMBL" id="QPG06221.1"/>
    </source>
</evidence>
<name>A0A7S9DYB3_9ALTE</name>
<evidence type="ECO:0000259" key="2">
    <source>
        <dbReference type="PROSITE" id="PS50983"/>
    </source>
</evidence>
<protein>
    <submittedName>
        <fullName evidence="3">ABC transporter substrate-binding protein</fullName>
    </submittedName>
</protein>
<dbReference type="Gene3D" id="3.40.50.1980">
    <property type="entry name" value="Nitrogenase molybdenum iron protein domain"/>
    <property type="match status" value="2"/>
</dbReference>
<gene>
    <name evidence="3" type="ORF">IT774_03155</name>
</gene>
<organism evidence="3 4">
    <name type="scientific">Salinimonas marina</name>
    <dbReference type="NCBI Taxonomy" id="2785918"/>
    <lineage>
        <taxon>Bacteria</taxon>
        <taxon>Pseudomonadati</taxon>
        <taxon>Pseudomonadota</taxon>
        <taxon>Gammaproteobacteria</taxon>
        <taxon>Alteromonadales</taxon>
        <taxon>Alteromonadaceae</taxon>
        <taxon>Alteromonas/Salinimonas group</taxon>
        <taxon>Salinimonas</taxon>
    </lineage>
</organism>
<sequence>MKAMCRPGWLWLFVTGSMLLWSHLISAKTVVTLSPHLAEWVYSLNYEDELLAVSAHSDYPPSAANKPVVASYHGVDIKAIMKLDPDLILAWQGGNKPQDIARLQSLGFEVFLSQPVTPEDIAHEINELGELLGLANQARAVTKPFLVGLKRLGDQYRTPTNKPVFYYLSNQPLMSVGAGSWPDRLLNYCGGQTIFADAPVAYPQVSPRRCCVVSLRSSLPPMASHWPMNGHSGNLTDRY</sequence>
<proteinExistence type="predicted"/>
<keyword evidence="4" id="KW-1185">Reference proteome</keyword>
<dbReference type="AlphaFoldDB" id="A0A7S9DYB3"/>
<reference evidence="3 4" key="1">
    <citation type="submission" date="2020-11" db="EMBL/GenBank/DDBJ databases">
        <title>Complete genome sequence for Salinimonas sp. strain G2-b.</title>
        <authorList>
            <person name="Park S.-J."/>
        </authorList>
    </citation>
    <scope>NUCLEOTIDE SEQUENCE [LARGE SCALE GENOMIC DNA]</scope>
    <source>
        <strain evidence="3 4">G2-b</strain>
    </source>
</reference>
<dbReference type="KEGG" id="smaa:IT774_03155"/>
<dbReference type="PANTHER" id="PTHR30535">
    <property type="entry name" value="VITAMIN B12-BINDING PROTEIN"/>
    <property type="match status" value="1"/>
</dbReference>
<keyword evidence="1" id="KW-0732">Signal</keyword>
<feature type="domain" description="Fe/B12 periplasmic-binding" evidence="2">
    <location>
        <begin position="29"/>
        <end position="239"/>
    </location>
</feature>
<dbReference type="PANTHER" id="PTHR30535:SF34">
    <property type="entry name" value="MOLYBDATE-BINDING PROTEIN MOLA"/>
    <property type="match status" value="1"/>
</dbReference>
<dbReference type="NCBIfam" id="NF038402">
    <property type="entry name" value="TroA_like"/>
    <property type="match status" value="1"/>
</dbReference>
<dbReference type="PROSITE" id="PS50983">
    <property type="entry name" value="FE_B12_PBP"/>
    <property type="match status" value="1"/>
</dbReference>
<dbReference type="InterPro" id="IPR054828">
    <property type="entry name" value="Vit_B12_bind_prot"/>
</dbReference>